<evidence type="ECO:0000313" key="3">
    <source>
        <dbReference type="Proteomes" id="UP001144673"/>
    </source>
</evidence>
<organism evidence="2 3">
    <name type="scientific">Akanthomyces muscarius</name>
    <name type="common">Entomopathogenic fungus</name>
    <name type="synonym">Lecanicillium muscarium</name>
    <dbReference type="NCBI Taxonomy" id="2231603"/>
    <lineage>
        <taxon>Eukaryota</taxon>
        <taxon>Fungi</taxon>
        <taxon>Dikarya</taxon>
        <taxon>Ascomycota</taxon>
        <taxon>Pezizomycotina</taxon>
        <taxon>Sordariomycetes</taxon>
        <taxon>Hypocreomycetidae</taxon>
        <taxon>Hypocreales</taxon>
        <taxon>Cordycipitaceae</taxon>
        <taxon>Akanthomyces</taxon>
    </lineage>
</organism>
<dbReference type="KEGG" id="amus:LMH87_007620"/>
<dbReference type="RefSeq" id="XP_056057973.1">
    <property type="nucleotide sequence ID" value="XM_056199533.1"/>
</dbReference>
<accession>A0A9W8URA7</accession>
<dbReference type="EMBL" id="JAJHUN010000002">
    <property type="protein sequence ID" value="KAJ4161589.1"/>
    <property type="molecule type" value="Genomic_DNA"/>
</dbReference>
<evidence type="ECO:0000313" key="2">
    <source>
        <dbReference type="EMBL" id="KAJ4161589.1"/>
    </source>
</evidence>
<keyword evidence="3" id="KW-1185">Reference proteome</keyword>
<dbReference type="Proteomes" id="UP001144673">
    <property type="component" value="Unassembled WGS sequence"/>
</dbReference>
<comment type="caution">
    <text evidence="2">The sequence shown here is derived from an EMBL/GenBank/DDBJ whole genome shotgun (WGS) entry which is preliminary data.</text>
</comment>
<proteinExistence type="predicted"/>
<gene>
    <name evidence="2" type="ORF">LMH87_007620</name>
</gene>
<sequence length="154" mass="16822">MARYTTIRLPNDAPSLDLDGPVQSEGDAALNPEVLRQERERHVIDYLLKTFETEVLGTMKKKEGERLHISAKTLSLKRGPEAQVIQTPAGRSIAVPLSNKMAGKYIALINRKEPGRSGLECDVATNYSCARGTALVLDEGMTLAIPAEGDDYPD</sequence>
<dbReference type="GeneID" id="80894779"/>
<name>A0A9W8URA7_AKAMU</name>
<reference evidence="2" key="1">
    <citation type="journal article" date="2023" name="Access Microbiol">
        <title>De-novo genome assembly for Akanthomyces muscarius, a biocontrol agent of insect agricultural pests.</title>
        <authorList>
            <person name="Erdos Z."/>
            <person name="Studholme D.J."/>
            <person name="Raymond B."/>
            <person name="Sharma M."/>
        </authorList>
    </citation>
    <scope>NUCLEOTIDE SEQUENCE</scope>
    <source>
        <strain evidence="2">Ve6</strain>
    </source>
</reference>
<protein>
    <submittedName>
        <fullName evidence="2">Uncharacterized protein</fullName>
    </submittedName>
</protein>
<feature type="region of interest" description="Disordered" evidence="1">
    <location>
        <begin position="1"/>
        <end position="25"/>
    </location>
</feature>
<dbReference type="AlphaFoldDB" id="A0A9W8URA7"/>
<evidence type="ECO:0000256" key="1">
    <source>
        <dbReference type="SAM" id="MobiDB-lite"/>
    </source>
</evidence>